<accession>A0A2I0UNH6</accession>
<keyword evidence="2" id="KW-0548">Nucleotidyltransferase</keyword>
<keyword evidence="2" id="KW-0695">RNA-directed DNA polymerase</keyword>
<dbReference type="EMBL" id="KZ505674">
    <property type="protein sequence ID" value="PKU47605.1"/>
    <property type="molecule type" value="Genomic_DNA"/>
</dbReference>
<keyword evidence="3" id="KW-1185">Reference proteome</keyword>
<keyword evidence="2" id="KW-0808">Transferase</keyword>
<organism evidence="2 3">
    <name type="scientific">Limosa lapponica baueri</name>
    <dbReference type="NCBI Taxonomy" id="1758121"/>
    <lineage>
        <taxon>Eukaryota</taxon>
        <taxon>Metazoa</taxon>
        <taxon>Chordata</taxon>
        <taxon>Craniata</taxon>
        <taxon>Vertebrata</taxon>
        <taxon>Euteleostomi</taxon>
        <taxon>Archelosauria</taxon>
        <taxon>Archosauria</taxon>
        <taxon>Dinosauria</taxon>
        <taxon>Saurischia</taxon>
        <taxon>Theropoda</taxon>
        <taxon>Coelurosauria</taxon>
        <taxon>Aves</taxon>
        <taxon>Neognathae</taxon>
        <taxon>Neoaves</taxon>
        <taxon>Charadriiformes</taxon>
        <taxon>Scolopacidae</taxon>
        <taxon>Limosa</taxon>
    </lineage>
</organism>
<proteinExistence type="predicted"/>
<dbReference type="PANTHER" id="PTHR33395:SF22">
    <property type="entry name" value="REVERSE TRANSCRIPTASE DOMAIN-CONTAINING PROTEIN"/>
    <property type="match status" value="1"/>
</dbReference>
<dbReference type="OrthoDB" id="9367242at2759"/>
<reference evidence="3" key="1">
    <citation type="submission" date="2017-11" db="EMBL/GenBank/DDBJ databases">
        <authorList>
            <person name="Lima N.C."/>
            <person name="Parody-Merino A.M."/>
            <person name="Battley P.F."/>
            <person name="Fidler A.E."/>
            <person name="Prosdocimi F."/>
        </authorList>
    </citation>
    <scope>NUCLEOTIDE SEQUENCE [LARGE SCALE GENOMIC DNA]</scope>
</reference>
<evidence type="ECO:0000313" key="3">
    <source>
        <dbReference type="Proteomes" id="UP000233556"/>
    </source>
</evidence>
<dbReference type="PANTHER" id="PTHR33395">
    <property type="entry name" value="TRANSCRIPTASE, PUTATIVE-RELATED-RELATED"/>
    <property type="match status" value="1"/>
</dbReference>
<feature type="region of interest" description="Disordered" evidence="1">
    <location>
        <begin position="207"/>
        <end position="226"/>
    </location>
</feature>
<evidence type="ECO:0000313" key="2">
    <source>
        <dbReference type="EMBL" id="PKU47605.1"/>
    </source>
</evidence>
<sequence length="259" mass="29953">MKVSRGGWAWGQEGKRPARLSQDLLVKLKGKEEVHRQGTQGQESWEEYRDPTRLCRRGVRKAKVQLELNFARDAKNNQNDFYRYVSKKRKVKESVLLLMSSKLVTTDKEKAEVLKNLFASIFSDNLSSHTSGVDVPQGRDWGSKLPAMVREDQVCDHLRNLNIWKTVRPEEPYLRALRELADVVAKPLSMIFEKSWQSGEVPGDWKKGSIAPTFKKGRKEDPRNYRPISLTSVPAKVMEQILLEAMLRHRRLKRDEVVI</sequence>
<name>A0A2I0UNH6_LIMLA</name>
<dbReference type="AlphaFoldDB" id="A0A2I0UNH6"/>
<dbReference type="GO" id="GO:0031012">
    <property type="term" value="C:extracellular matrix"/>
    <property type="evidence" value="ECO:0007669"/>
    <property type="project" value="TreeGrafter"/>
</dbReference>
<dbReference type="GO" id="GO:0007508">
    <property type="term" value="P:larval heart development"/>
    <property type="evidence" value="ECO:0007669"/>
    <property type="project" value="TreeGrafter"/>
</dbReference>
<gene>
    <name evidence="2" type="ORF">llap_2071</name>
</gene>
<dbReference type="GO" id="GO:0061343">
    <property type="term" value="P:cell adhesion involved in heart morphogenesis"/>
    <property type="evidence" value="ECO:0007669"/>
    <property type="project" value="TreeGrafter"/>
</dbReference>
<protein>
    <submittedName>
        <fullName evidence="2">Rna-directed dna polymerase from mobile element jockey-like</fullName>
    </submittedName>
</protein>
<evidence type="ECO:0000256" key="1">
    <source>
        <dbReference type="SAM" id="MobiDB-lite"/>
    </source>
</evidence>
<reference evidence="3" key="2">
    <citation type="submission" date="2017-12" db="EMBL/GenBank/DDBJ databases">
        <title>Genome sequence of the Bar-tailed Godwit (Limosa lapponica baueri).</title>
        <authorList>
            <person name="Lima N.C.B."/>
            <person name="Parody-Merino A.M."/>
            <person name="Battley P.F."/>
            <person name="Fidler A.E."/>
            <person name="Prosdocimi F."/>
        </authorList>
    </citation>
    <scope>NUCLEOTIDE SEQUENCE [LARGE SCALE GENOMIC DNA]</scope>
</reference>
<dbReference type="GO" id="GO:0003964">
    <property type="term" value="F:RNA-directed DNA polymerase activity"/>
    <property type="evidence" value="ECO:0007669"/>
    <property type="project" value="UniProtKB-KW"/>
</dbReference>
<dbReference type="Proteomes" id="UP000233556">
    <property type="component" value="Unassembled WGS sequence"/>
</dbReference>